<dbReference type="Pfam" id="PF06985">
    <property type="entry name" value="HET"/>
    <property type="match status" value="1"/>
</dbReference>
<evidence type="ECO:0000259" key="2">
    <source>
        <dbReference type="Pfam" id="PF06985"/>
    </source>
</evidence>
<dbReference type="EMBL" id="AZHD01000006">
    <property type="protein sequence ID" value="OAA62814.1"/>
    <property type="molecule type" value="Genomic_DNA"/>
</dbReference>
<dbReference type="InterPro" id="IPR052895">
    <property type="entry name" value="HetReg/Transcr_Mod"/>
</dbReference>
<feature type="region of interest" description="Disordered" evidence="1">
    <location>
        <begin position="74"/>
        <end position="127"/>
    </location>
</feature>
<comment type="caution">
    <text evidence="3">The sequence shown here is derived from an EMBL/GenBank/DDBJ whole genome shotgun (WGS) entry which is preliminary data.</text>
</comment>
<proteinExistence type="predicted"/>
<dbReference type="InterPro" id="IPR010730">
    <property type="entry name" value="HET"/>
</dbReference>
<evidence type="ECO:0000313" key="3">
    <source>
        <dbReference type="EMBL" id="OAA62814.1"/>
    </source>
</evidence>
<dbReference type="OrthoDB" id="2504919at2759"/>
<evidence type="ECO:0000313" key="4">
    <source>
        <dbReference type="Proteomes" id="UP000076874"/>
    </source>
</evidence>
<protein>
    <submittedName>
        <fullName evidence="3">Heterokaryon incompatibility</fullName>
    </submittedName>
</protein>
<evidence type="ECO:0000256" key="1">
    <source>
        <dbReference type="SAM" id="MobiDB-lite"/>
    </source>
</evidence>
<sequence length="810" mass="92222">MSRWHEPFCKNPDVVAEGETPYCRACDSRCPLQQLLADRRAKPSPLSIPPDEPPDKRRLWWPSSVPYTDMEVAHQHTPPALSSSKRPSPEKDTMPVAGGGDLAQPPGQSATHQADKQPPAGAHPPIYPNRLGPDEIRFVCLPAAENSNSLIHLSLETFNHANCPEYETTSYTWGGENGDYDLCWPVFVGPYWDVAFQTKNCVDMLRFLQPWRGVRLVWVDALCINQADAVERGEQVAKMGQIYKQSSRVVVYLGPDAVSGTPPGRFPPRRPLHELETHTHLRLEQLLARRYFSRVWVIQELLLSERAVIHFGDTSFLVDAKTMQRLADSTRQYWSWDATAAPWFQYAAKEAFDVDEIYDVLRLTSGCEAADHRDRLFAVLGLVESPDTRLWQLDYSLSVQHVLTGLFAHLILRLKKTHLLVHAAGLSAPRFYPSWMPDLVSSPGSWQRVFAPKHLFTEEQRLATGLPLRLRPRSGALCIHATHHCIIPSRPIVHEKRDGALGLYEVRSTKHTLMLVTREALDEVIQPGNDHLFSINKNSDVYYFILRRIQGSNKNAHQRYRVVAYCFEAFLYNEQGWMSQNPTHVPSVYEELEAARRSLSQPIHGATQALFPDARRVRDTLPAFGDVFSGQDGASVWVEASSSCYLATINSRFQPRVVNGYVELTIPWADMHLLELLESRKGDRANIEFCQIRGGSQCDHALRVNLFYWWDGKTWTSMICDSPLARRFRLRLKLSSVRVRAPVLFVRSGLRLLFENLIRIQHVLRCTFEEFMRLLLVDGPKDEHYDIGCPELGDLDELCIDGSTFQVCIL</sequence>
<organism evidence="3 4">
    <name type="scientific">Niveomyces insectorum RCEF 264</name>
    <dbReference type="NCBI Taxonomy" id="1081102"/>
    <lineage>
        <taxon>Eukaryota</taxon>
        <taxon>Fungi</taxon>
        <taxon>Dikarya</taxon>
        <taxon>Ascomycota</taxon>
        <taxon>Pezizomycotina</taxon>
        <taxon>Sordariomycetes</taxon>
        <taxon>Hypocreomycetidae</taxon>
        <taxon>Hypocreales</taxon>
        <taxon>Cordycipitaceae</taxon>
        <taxon>Niveomyces</taxon>
    </lineage>
</organism>
<dbReference type="AlphaFoldDB" id="A0A167VNE8"/>
<gene>
    <name evidence="3" type="ORF">SPI_04354</name>
</gene>
<dbReference type="Proteomes" id="UP000076874">
    <property type="component" value="Unassembled WGS sequence"/>
</dbReference>
<dbReference type="PANTHER" id="PTHR24148:SF81">
    <property type="entry name" value="HETEROKARYON INCOMPATIBILITY DOMAIN-CONTAINING PROTEIN"/>
    <property type="match status" value="1"/>
</dbReference>
<feature type="region of interest" description="Disordered" evidence="1">
    <location>
        <begin position="37"/>
        <end position="59"/>
    </location>
</feature>
<accession>A0A167VNE8</accession>
<feature type="domain" description="Heterokaryon incompatibility" evidence="2">
    <location>
        <begin position="166"/>
        <end position="300"/>
    </location>
</feature>
<dbReference type="PANTHER" id="PTHR24148">
    <property type="entry name" value="ANKYRIN REPEAT DOMAIN-CONTAINING PROTEIN 39 HOMOLOG-RELATED"/>
    <property type="match status" value="1"/>
</dbReference>
<keyword evidence="4" id="KW-1185">Reference proteome</keyword>
<dbReference type="STRING" id="1081102.A0A167VNE8"/>
<name>A0A167VNE8_9HYPO</name>
<reference evidence="3 4" key="1">
    <citation type="journal article" date="2016" name="Genome Biol. Evol.">
        <title>Divergent and convergent evolution of fungal pathogenicity.</title>
        <authorList>
            <person name="Shang Y."/>
            <person name="Xiao G."/>
            <person name="Zheng P."/>
            <person name="Cen K."/>
            <person name="Zhan S."/>
            <person name="Wang C."/>
        </authorList>
    </citation>
    <scope>NUCLEOTIDE SEQUENCE [LARGE SCALE GENOMIC DNA]</scope>
    <source>
        <strain evidence="3 4">RCEF 264</strain>
    </source>
</reference>